<evidence type="ECO:0000313" key="1">
    <source>
        <dbReference type="EMBL" id="SFE34025.1"/>
    </source>
</evidence>
<organism evidence="1 2">
    <name type="scientific">Lentibacillus persicus</name>
    <dbReference type="NCBI Taxonomy" id="640948"/>
    <lineage>
        <taxon>Bacteria</taxon>
        <taxon>Bacillati</taxon>
        <taxon>Bacillota</taxon>
        <taxon>Bacilli</taxon>
        <taxon>Bacillales</taxon>
        <taxon>Bacillaceae</taxon>
        <taxon>Lentibacillus</taxon>
    </lineage>
</organism>
<dbReference type="AlphaFoldDB" id="A0A1I1ZQR7"/>
<dbReference type="EMBL" id="FOMR01000013">
    <property type="protein sequence ID" value="SFE34025.1"/>
    <property type="molecule type" value="Genomic_DNA"/>
</dbReference>
<keyword evidence="2" id="KW-1185">Reference proteome</keyword>
<dbReference type="STRING" id="640948.SAMN05216238_11331"/>
<name>A0A1I1ZQR7_9BACI</name>
<dbReference type="Pfam" id="PF16162">
    <property type="entry name" value="KwaB"/>
    <property type="match status" value="1"/>
</dbReference>
<reference evidence="2" key="1">
    <citation type="submission" date="2016-10" db="EMBL/GenBank/DDBJ databases">
        <authorList>
            <person name="Varghese N."/>
            <person name="Submissions S."/>
        </authorList>
    </citation>
    <scope>NUCLEOTIDE SEQUENCE [LARGE SCALE GENOMIC DNA]</scope>
    <source>
        <strain evidence="2">DSM 22530</strain>
    </source>
</reference>
<sequence length="310" mass="36570">MIVNFDYIYQMLETYNDPRGRLSVLFVKKTGTKYESFFPSVTNDVQKEITSLFLDTISIKRNLDLERISFNPSGQENDQYSECSTDYVGNFEEVINLFDNPNMEEEIEPDNVNFLIFRLRVNNDDETEKYLYFFRKNHKLKNIRKGFWMRKVSNTFNILEGNKLMGIDGGIDAVSDGRTIFFFSHISAERIFNLREKFKENAGVVLGEVEKGERIANFNQFKDDCLEDARIIRRLTKIQSNPQIIELFHQHFHNAPEVVQLFDLNISFNEDKSKIVYDDKEQLTHITMLMRDAYYRTVLAERKGVDDYNI</sequence>
<gene>
    <name evidence="1" type="ORF">SAMN05216238_11331</name>
</gene>
<evidence type="ECO:0008006" key="3">
    <source>
        <dbReference type="Google" id="ProtNLM"/>
    </source>
</evidence>
<evidence type="ECO:0000313" key="2">
    <source>
        <dbReference type="Proteomes" id="UP000199474"/>
    </source>
</evidence>
<dbReference type="OrthoDB" id="2678344at2"/>
<proteinExistence type="predicted"/>
<protein>
    <recommendedName>
        <fullName evidence="3">DUF4868 domain-containing protein</fullName>
    </recommendedName>
</protein>
<dbReference type="InterPro" id="IPR032359">
    <property type="entry name" value="KwaB-like"/>
</dbReference>
<accession>A0A1I1ZQR7</accession>
<dbReference type="Proteomes" id="UP000199474">
    <property type="component" value="Unassembled WGS sequence"/>
</dbReference>